<evidence type="ECO:0008006" key="3">
    <source>
        <dbReference type="Google" id="ProtNLM"/>
    </source>
</evidence>
<organism evidence="1 2">
    <name type="scientific">candidate division LCP-89 bacterium B3_LCP</name>
    <dbReference type="NCBI Taxonomy" id="2012998"/>
    <lineage>
        <taxon>Bacteria</taxon>
        <taxon>Pseudomonadati</taxon>
        <taxon>Bacteria division LCP-89</taxon>
    </lineage>
</organism>
<dbReference type="Proteomes" id="UP000319619">
    <property type="component" value="Unassembled WGS sequence"/>
</dbReference>
<dbReference type="AlphaFoldDB" id="A0A532V5Q3"/>
<proteinExistence type="predicted"/>
<comment type="caution">
    <text evidence="1">The sequence shown here is derived from an EMBL/GenBank/DDBJ whole genome shotgun (WGS) entry which is preliminary data.</text>
</comment>
<sequence>MTKTDHRKYINILGCSTKEEVLALVKSWTSDRTDMNHIVRSIVLDIHASIESMMKEILYEHLSDLILWMEGYDELHESCLKELDRIVKRMSFSQVHKLLRPCFKSFVATELDEYIPVINNLRNEFAHKKTGSIKYKGRDPSEDPDCFAQIYLDSWYVHSRLNEFIERRISDQRAMNERGWECYAGRCTNKKNAEE</sequence>
<name>A0A532V5Q3_UNCL8</name>
<evidence type="ECO:0000313" key="2">
    <source>
        <dbReference type="Proteomes" id="UP000319619"/>
    </source>
</evidence>
<gene>
    <name evidence="1" type="ORF">CEE37_01910</name>
</gene>
<accession>A0A532V5Q3</accession>
<reference evidence="1 2" key="1">
    <citation type="submission" date="2017-06" db="EMBL/GenBank/DDBJ databases">
        <title>Novel microbial phyla capable of carbon fixation and sulfur reduction in deep-sea sediments.</title>
        <authorList>
            <person name="Huang J."/>
            <person name="Baker B."/>
            <person name="Wang Y."/>
        </authorList>
    </citation>
    <scope>NUCLEOTIDE SEQUENCE [LARGE SCALE GENOMIC DNA]</scope>
    <source>
        <strain evidence="1">B3_LCP</strain>
    </source>
</reference>
<protein>
    <recommendedName>
        <fullName evidence="3">RiboL-PSP-HEPN domain-containing protein</fullName>
    </recommendedName>
</protein>
<evidence type="ECO:0000313" key="1">
    <source>
        <dbReference type="EMBL" id="TKJ42462.1"/>
    </source>
</evidence>
<dbReference type="EMBL" id="NJBN01000001">
    <property type="protein sequence ID" value="TKJ42462.1"/>
    <property type="molecule type" value="Genomic_DNA"/>
</dbReference>